<dbReference type="EMBL" id="CAEZTS010000073">
    <property type="protein sequence ID" value="CAB4579787.1"/>
    <property type="molecule type" value="Genomic_DNA"/>
</dbReference>
<sequence length="119" mass="13114">MAWDASRPVPWGRLAREWLVYVAVMAVVFVLFLRDTVNVGTIGGLFASLPMYLIAGYVLAKFGYQRKTLRDLKSAARPAPSSSTSSSSSSASVRSKPARTSRTSTGPSQHRPNNKRKRR</sequence>
<accession>A0A6J6EUY2</accession>
<proteinExistence type="predicted"/>
<feature type="region of interest" description="Disordered" evidence="1">
    <location>
        <begin position="73"/>
        <end position="119"/>
    </location>
</feature>
<feature type="compositionally biased region" description="Polar residues" evidence="1">
    <location>
        <begin position="100"/>
        <end position="111"/>
    </location>
</feature>
<feature type="compositionally biased region" description="Low complexity" evidence="1">
    <location>
        <begin position="75"/>
        <end position="95"/>
    </location>
</feature>
<evidence type="ECO:0000256" key="1">
    <source>
        <dbReference type="SAM" id="MobiDB-lite"/>
    </source>
</evidence>
<dbReference type="AlphaFoldDB" id="A0A6J6EUY2"/>
<evidence type="ECO:0000313" key="3">
    <source>
        <dbReference type="EMBL" id="CAB4579787.1"/>
    </source>
</evidence>
<reference evidence="3" key="1">
    <citation type="submission" date="2020-05" db="EMBL/GenBank/DDBJ databases">
        <authorList>
            <person name="Chiriac C."/>
            <person name="Salcher M."/>
            <person name="Ghai R."/>
            <person name="Kavagutti S V."/>
        </authorList>
    </citation>
    <scope>NUCLEOTIDE SEQUENCE</scope>
</reference>
<keyword evidence="2" id="KW-0472">Membrane</keyword>
<keyword evidence="2" id="KW-1133">Transmembrane helix</keyword>
<protein>
    <submittedName>
        <fullName evidence="3">Unannotated protein</fullName>
    </submittedName>
</protein>
<name>A0A6J6EUY2_9ZZZZ</name>
<keyword evidence="2" id="KW-0812">Transmembrane</keyword>
<organism evidence="3">
    <name type="scientific">freshwater metagenome</name>
    <dbReference type="NCBI Taxonomy" id="449393"/>
    <lineage>
        <taxon>unclassified sequences</taxon>
        <taxon>metagenomes</taxon>
        <taxon>ecological metagenomes</taxon>
    </lineage>
</organism>
<feature type="transmembrane region" description="Helical" evidence="2">
    <location>
        <begin position="39"/>
        <end position="60"/>
    </location>
</feature>
<gene>
    <name evidence="3" type="ORF">UFOPK1722_00940</name>
</gene>
<feature type="transmembrane region" description="Helical" evidence="2">
    <location>
        <begin position="14"/>
        <end position="33"/>
    </location>
</feature>
<evidence type="ECO:0000256" key="2">
    <source>
        <dbReference type="SAM" id="Phobius"/>
    </source>
</evidence>